<dbReference type="OrthoDB" id="9806039at2"/>
<dbReference type="RefSeq" id="WP_090795332.1">
    <property type="nucleotide sequence ID" value="NZ_BOND01000020.1"/>
</dbReference>
<dbReference type="GO" id="GO:0003677">
    <property type="term" value="F:DNA binding"/>
    <property type="evidence" value="ECO:0007669"/>
    <property type="project" value="InterPro"/>
</dbReference>
<accession>A0A1H3RW51</accession>
<gene>
    <name evidence="2" type="ORF">SAMN05421684_4296</name>
</gene>
<feature type="domain" description="Helix-turn-helix" evidence="1">
    <location>
        <begin position="6"/>
        <end position="52"/>
    </location>
</feature>
<proteinExistence type="predicted"/>
<dbReference type="InterPro" id="IPR010093">
    <property type="entry name" value="SinI_DNA-bd"/>
</dbReference>
<evidence type="ECO:0000313" key="3">
    <source>
        <dbReference type="Proteomes" id="UP000199632"/>
    </source>
</evidence>
<dbReference type="STRING" id="137265.SAMN05421684_4296"/>
<reference evidence="3" key="1">
    <citation type="submission" date="2016-10" db="EMBL/GenBank/DDBJ databases">
        <authorList>
            <person name="Varghese N."/>
            <person name="Submissions S."/>
        </authorList>
    </citation>
    <scope>NUCLEOTIDE SEQUENCE [LARGE SCALE GENOMIC DNA]</scope>
    <source>
        <strain evidence="3">DSM 44718</strain>
    </source>
</reference>
<keyword evidence="3" id="KW-1185">Reference proteome</keyword>
<dbReference type="EMBL" id="FNQB01000002">
    <property type="protein sequence ID" value="SDZ29964.1"/>
    <property type="molecule type" value="Genomic_DNA"/>
</dbReference>
<sequence>MSTKALYTVREAAAILSLSRTVIYELLRSGRLRSVREGAARRIPARAITEYVALLENESIGQAA</sequence>
<name>A0A1H3RW51_9ACTN</name>
<protein>
    <submittedName>
        <fullName evidence="2">DNA binding domain-containing protein, excisionase family</fullName>
    </submittedName>
</protein>
<dbReference type="Pfam" id="PF12728">
    <property type="entry name" value="HTH_17"/>
    <property type="match status" value="1"/>
</dbReference>
<evidence type="ECO:0000313" key="2">
    <source>
        <dbReference type="EMBL" id="SDZ29964.1"/>
    </source>
</evidence>
<dbReference type="Proteomes" id="UP000199632">
    <property type="component" value="Unassembled WGS sequence"/>
</dbReference>
<dbReference type="AlphaFoldDB" id="A0A1H3RW51"/>
<dbReference type="NCBIfam" id="TIGR01764">
    <property type="entry name" value="excise"/>
    <property type="match status" value="1"/>
</dbReference>
<dbReference type="InterPro" id="IPR041657">
    <property type="entry name" value="HTH_17"/>
</dbReference>
<organism evidence="2 3">
    <name type="scientific">Asanoa ishikariensis</name>
    <dbReference type="NCBI Taxonomy" id="137265"/>
    <lineage>
        <taxon>Bacteria</taxon>
        <taxon>Bacillati</taxon>
        <taxon>Actinomycetota</taxon>
        <taxon>Actinomycetes</taxon>
        <taxon>Micromonosporales</taxon>
        <taxon>Micromonosporaceae</taxon>
        <taxon>Asanoa</taxon>
    </lineage>
</organism>
<evidence type="ECO:0000259" key="1">
    <source>
        <dbReference type="Pfam" id="PF12728"/>
    </source>
</evidence>